<evidence type="ECO:0000256" key="1">
    <source>
        <dbReference type="SAM" id="MobiDB-lite"/>
    </source>
</evidence>
<dbReference type="EMBL" id="PKPP01005975">
    <property type="protein sequence ID" value="PWA58167.1"/>
    <property type="molecule type" value="Genomic_DNA"/>
</dbReference>
<dbReference type="Proteomes" id="UP000245207">
    <property type="component" value="Unassembled WGS sequence"/>
</dbReference>
<dbReference type="InterPro" id="IPR040256">
    <property type="entry name" value="At4g02000-like"/>
</dbReference>
<gene>
    <name evidence="2" type="ORF">CTI12_AA402600</name>
</gene>
<feature type="compositionally biased region" description="Basic and acidic residues" evidence="1">
    <location>
        <begin position="116"/>
        <end position="131"/>
    </location>
</feature>
<proteinExistence type="predicted"/>
<protein>
    <recommendedName>
        <fullName evidence="4">Zinc knuckle CX2CX4HX4C</fullName>
    </recommendedName>
</protein>
<evidence type="ECO:0000313" key="3">
    <source>
        <dbReference type="Proteomes" id="UP000245207"/>
    </source>
</evidence>
<name>A0A2U1MAA6_ARTAN</name>
<evidence type="ECO:0000313" key="2">
    <source>
        <dbReference type="EMBL" id="PWA58167.1"/>
    </source>
</evidence>
<reference evidence="2 3" key="1">
    <citation type="journal article" date="2018" name="Mol. Plant">
        <title>The genome of Artemisia annua provides insight into the evolution of Asteraceae family and artemisinin biosynthesis.</title>
        <authorList>
            <person name="Shen Q."/>
            <person name="Zhang L."/>
            <person name="Liao Z."/>
            <person name="Wang S."/>
            <person name="Yan T."/>
            <person name="Shi P."/>
            <person name="Liu M."/>
            <person name="Fu X."/>
            <person name="Pan Q."/>
            <person name="Wang Y."/>
            <person name="Lv Z."/>
            <person name="Lu X."/>
            <person name="Zhang F."/>
            <person name="Jiang W."/>
            <person name="Ma Y."/>
            <person name="Chen M."/>
            <person name="Hao X."/>
            <person name="Li L."/>
            <person name="Tang Y."/>
            <person name="Lv G."/>
            <person name="Zhou Y."/>
            <person name="Sun X."/>
            <person name="Brodelius P.E."/>
            <person name="Rose J.K.C."/>
            <person name="Tang K."/>
        </authorList>
    </citation>
    <scope>NUCLEOTIDE SEQUENCE [LARGE SCALE GENOMIC DNA]</scope>
    <source>
        <strain evidence="3">cv. Huhao1</strain>
        <tissue evidence="2">Leaf</tissue>
    </source>
</reference>
<sequence>MTATMCHEGKGRIGYARVLVEVDAKRGLADEIEIAYRGSLGINDSRKVVRVGYDWKPPCCSHCGIFGHSTISCGKRPRTTEEIAEIEVDKMKKASTQSTAEKDGFQNGLGNGIGDGENRKVHMEYRKKQTQDDVPSSSHVEKKQNLVDVPSSSHVEKNPSYNRNVQGNTQNGKDKTNVTSKKWTVDSNTMNDIKKSANKYAVLQEMEKGEMENNDIPGKDVVDKFLNLKVKPSKEDTSTWSPNMYKYFKESWKTMCEKNNITGEEMELEDVFEDTTAAAQFMIADELSGLGKKNKQDEVKNLIRQEDIQELKEEIYGENWS</sequence>
<feature type="region of interest" description="Disordered" evidence="1">
    <location>
        <begin position="90"/>
        <end position="179"/>
    </location>
</feature>
<feature type="compositionally biased region" description="Polar residues" evidence="1">
    <location>
        <begin position="159"/>
        <end position="179"/>
    </location>
</feature>
<dbReference type="PANTHER" id="PTHR31286:SF99">
    <property type="entry name" value="DUF4283 DOMAIN-CONTAINING PROTEIN"/>
    <property type="match status" value="1"/>
</dbReference>
<dbReference type="PANTHER" id="PTHR31286">
    <property type="entry name" value="GLYCINE-RICH CELL WALL STRUCTURAL PROTEIN 1.8-LIKE"/>
    <property type="match status" value="1"/>
</dbReference>
<comment type="caution">
    <text evidence="2">The sequence shown here is derived from an EMBL/GenBank/DDBJ whole genome shotgun (WGS) entry which is preliminary data.</text>
</comment>
<organism evidence="2 3">
    <name type="scientific">Artemisia annua</name>
    <name type="common">Sweet wormwood</name>
    <dbReference type="NCBI Taxonomy" id="35608"/>
    <lineage>
        <taxon>Eukaryota</taxon>
        <taxon>Viridiplantae</taxon>
        <taxon>Streptophyta</taxon>
        <taxon>Embryophyta</taxon>
        <taxon>Tracheophyta</taxon>
        <taxon>Spermatophyta</taxon>
        <taxon>Magnoliopsida</taxon>
        <taxon>eudicotyledons</taxon>
        <taxon>Gunneridae</taxon>
        <taxon>Pentapetalae</taxon>
        <taxon>asterids</taxon>
        <taxon>campanulids</taxon>
        <taxon>Asterales</taxon>
        <taxon>Asteraceae</taxon>
        <taxon>Asteroideae</taxon>
        <taxon>Anthemideae</taxon>
        <taxon>Artemisiinae</taxon>
        <taxon>Artemisia</taxon>
    </lineage>
</organism>
<accession>A0A2U1MAA6</accession>
<evidence type="ECO:0008006" key="4">
    <source>
        <dbReference type="Google" id="ProtNLM"/>
    </source>
</evidence>
<dbReference type="AlphaFoldDB" id="A0A2U1MAA6"/>
<keyword evidence="3" id="KW-1185">Reference proteome</keyword>